<feature type="region of interest" description="Disordered" evidence="1">
    <location>
        <begin position="28"/>
        <end position="57"/>
    </location>
</feature>
<sequence length="260" mass="29048">MSGFGDCTAMISSPQEGTVAFQNNYSHDISSQQQHTTPALDPNAVSGPASSEDESENHYPVKTFVFRRKALRSNMQIFDVGSQVETPSYFAAVREWKLNTPDVTLHAGTDATADILGVAHFRFSRHIMLGLGNPSRDASSVVWEKMQRQTFFKNKWTFEFTDPNACDMPIPSINAPARRHFIWQRTNNSTLGVKGVGKLSIRNVRLVDQDSGDVVAVFLADNLTSLKRKGELRIFQKLSTELERIIILGCASIAEKMHRD</sequence>
<dbReference type="RefSeq" id="XP_013257165.1">
    <property type="nucleotide sequence ID" value="XM_013401711.1"/>
</dbReference>
<feature type="compositionally biased region" description="Polar residues" evidence="1">
    <location>
        <begin position="28"/>
        <end position="37"/>
    </location>
</feature>
<evidence type="ECO:0000313" key="2">
    <source>
        <dbReference type="EMBL" id="KEF54575.1"/>
    </source>
</evidence>
<dbReference type="GeneID" id="25283927"/>
<evidence type="ECO:0000313" key="3">
    <source>
        <dbReference type="Proteomes" id="UP000027920"/>
    </source>
</evidence>
<dbReference type="OrthoDB" id="3431997at2759"/>
<organism evidence="2 3">
    <name type="scientific">Exophiala aquamarina CBS 119918</name>
    <dbReference type="NCBI Taxonomy" id="1182545"/>
    <lineage>
        <taxon>Eukaryota</taxon>
        <taxon>Fungi</taxon>
        <taxon>Dikarya</taxon>
        <taxon>Ascomycota</taxon>
        <taxon>Pezizomycotina</taxon>
        <taxon>Eurotiomycetes</taxon>
        <taxon>Chaetothyriomycetidae</taxon>
        <taxon>Chaetothyriales</taxon>
        <taxon>Herpotrichiellaceae</taxon>
        <taxon>Exophiala</taxon>
    </lineage>
</organism>
<dbReference type="Proteomes" id="UP000027920">
    <property type="component" value="Unassembled WGS sequence"/>
</dbReference>
<accession>A0A072PG82</accession>
<evidence type="ECO:0000256" key="1">
    <source>
        <dbReference type="SAM" id="MobiDB-lite"/>
    </source>
</evidence>
<dbReference type="VEuPathDB" id="FungiDB:A1O9_09017"/>
<proteinExistence type="predicted"/>
<reference evidence="2 3" key="1">
    <citation type="submission" date="2013-03" db="EMBL/GenBank/DDBJ databases">
        <title>The Genome Sequence of Exophiala aquamarina CBS 119918.</title>
        <authorList>
            <consortium name="The Broad Institute Genomics Platform"/>
            <person name="Cuomo C."/>
            <person name="de Hoog S."/>
            <person name="Gorbushina A."/>
            <person name="Walker B."/>
            <person name="Young S.K."/>
            <person name="Zeng Q."/>
            <person name="Gargeya S."/>
            <person name="Fitzgerald M."/>
            <person name="Haas B."/>
            <person name="Abouelleil A."/>
            <person name="Allen A.W."/>
            <person name="Alvarado L."/>
            <person name="Arachchi H.M."/>
            <person name="Berlin A.M."/>
            <person name="Chapman S.B."/>
            <person name="Gainer-Dewar J."/>
            <person name="Goldberg J."/>
            <person name="Griggs A."/>
            <person name="Gujja S."/>
            <person name="Hansen M."/>
            <person name="Howarth C."/>
            <person name="Imamovic A."/>
            <person name="Ireland A."/>
            <person name="Larimer J."/>
            <person name="McCowan C."/>
            <person name="Murphy C."/>
            <person name="Pearson M."/>
            <person name="Poon T.W."/>
            <person name="Priest M."/>
            <person name="Roberts A."/>
            <person name="Saif S."/>
            <person name="Shea T."/>
            <person name="Sisk P."/>
            <person name="Sykes S."/>
            <person name="Wortman J."/>
            <person name="Nusbaum C."/>
            <person name="Birren B."/>
        </authorList>
    </citation>
    <scope>NUCLEOTIDE SEQUENCE [LARGE SCALE GENOMIC DNA]</scope>
    <source>
        <strain evidence="2 3">CBS 119918</strain>
    </source>
</reference>
<dbReference type="HOGENOM" id="CLU_090702_0_0_1"/>
<comment type="caution">
    <text evidence="2">The sequence shown here is derived from an EMBL/GenBank/DDBJ whole genome shotgun (WGS) entry which is preliminary data.</text>
</comment>
<dbReference type="EMBL" id="AMGV01000009">
    <property type="protein sequence ID" value="KEF54575.1"/>
    <property type="molecule type" value="Genomic_DNA"/>
</dbReference>
<protein>
    <submittedName>
        <fullName evidence="2">Uncharacterized protein</fullName>
    </submittedName>
</protein>
<keyword evidence="3" id="KW-1185">Reference proteome</keyword>
<name>A0A072PG82_9EURO</name>
<gene>
    <name evidence="2" type="ORF">A1O9_09017</name>
</gene>
<dbReference type="AlphaFoldDB" id="A0A072PG82"/>
<dbReference type="STRING" id="1182545.A0A072PG82"/>